<evidence type="ECO:0000313" key="3">
    <source>
        <dbReference type="Proteomes" id="UP001309876"/>
    </source>
</evidence>
<proteinExistence type="predicted"/>
<feature type="compositionally biased region" description="Basic and acidic residues" evidence="1">
    <location>
        <begin position="101"/>
        <end position="122"/>
    </location>
</feature>
<accession>A0AAN7YA99</accession>
<dbReference type="AlphaFoldDB" id="A0AAN7YA99"/>
<reference evidence="2 3" key="1">
    <citation type="submission" date="2023-08" db="EMBL/GenBank/DDBJ databases">
        <title>Black Yeasts Isolated from many extreme environments.</title>
        <authorList>
            <person name="Coleine C."/>
            <person name="Stajich J.E."/>
            <person name="Selbmann L."/>
        </authorList>
    </citation>
    <scope>NUCLEOTIDE SEQUENCE [LARGE SCALE GENOMIC DNA]</scope>
    <source>
        <strain evidence="2 3">CCFEE 5910</strain>
    </source>
</reference>
<protein>
    <recommendedName>
        <fullName evidence="4">Hyaluronan/mRNA-binding protein domain-containing protein</fullName>
    </recommendedName>
</protein>
<sequence length="153" mass="17079">MVRVSAYCLYHTILPSIMTRTVKNNDRNHAGLADGTAVPEDRLPRYFAKSGHVDADPKGIKKQGAGRGNWGTLSDEADDSGYNFVNNRRRSNSSTQTLNDFKTKFEKLDQEPVFEEELHGPTDDDVEQASTLSKEDSQSSSYSETSDEGIKRM</sequence>
<evidence type="ECO:0000313" key="2">
    <source>
        <dbReference type="EMBL" id="KAK5091167.1"/>
    </source>
</evidence>
<dbReference type="EMBL" id="JAVRRJ010000001">
    <property type="protein sequence ID" value="KAK5091167.1"/>
    <property type="molecule type" value="Genomic_DNA"/>
</dbReference>
<gene>
    <name evidence="2" type="ORF">LTR05_001347</name>
</gene>
<name>A0AAN7YA99_9EURO</name>
<feature type="region of interest" description="Disordered" evidence="1">
    <location>
        <begin position="47"/>
        <end position="153"/>
    </location>
</feature>
<keyword evidence="3" id="KW-1185">Reference proteome</keyword>
<dbReference type="Proteomes" id="UP001309876">
    <property type="component" value="Unassembled WGS sequence"/>
</dbReference>
<comment type="caution">
    <text evidence="2">The sequence shown here is derived from an EMBL/GenBank/DDBJ whole genome shotgun (WGS) entry which is preliminary data.</text>
</comment>
<organism evidence="2 3">
    <name type="scientific">Lithohypha guttulata</name>
    <dbReference type="NCBI Taxonomy" id="1690604"/>
    <lineage>
        <taxon>Eukaryota</taxon>
        <taxon>Fungi</taxon>
        <taxon>Dikarya</taxon>
        <taxon>Ascomycota</taxon>
        <taxon>Pezizomycotina</taxon>
        <taxon>Eurotiomycetes</taxon>
        <taxon>Chaetothyriomycetidae</taxon>
        <taxon>Chaetothyriales</taxon>
        <taxon>Trichomeriaceae</taxon>
        <taxon>Lithohypha</taxon>
    </lineage>
</organism>
<evidence type="ECO:0008006" key="4">
    <source>
        <dbReference type="Google" id="ProtNLM"/>
    </source>
</evidence>
<evidence type="ECO:0000256" key="1">
    <source>
        <dbReference type="SAM" id="MobiDB-lite"/>
    </source>
</evidence>